<dbReference type="InterPro" id="IPR016160">
    <property type="entry name" value="Ald_DH_CS_CYS"/>
</dbReference>
<dbReference type="PANTHER" id="PTHR11699">
    <property type="entry name" value="ALDEHYDE DEHYDROGENASE-RELATED"/>
    <property type="match status" value="1"/>
</dbReference>
<dbReference type="PROSITE" id="PS00687">
    <property type="entry name" value="ALDEHYDE_DEHYDR_GLU"/>
    <property type="match status" value="1"/>
</dbReference>
<protein>
    <submittedName>
        <fullName evidence="6">NAD-dependent aldehyde dehydrogenase</fullName>
    </submittedName>
</protein>
<gene>
    <name evidence="6" type="primary">dhaS</name>
    <name evidence="6" type="ordered locus">Aflv_1184</name>
</gene>
<evidence type="ECO:0000256" key="2">
    <source>
        <dbReference type="ARBA" id="ARBA00023002"/>
    </source>
</evidence>
<comment type="similarity">
    <text evidence="1 4">Belongs to the aldehyde dehydrogenase family.</text>
</comment>
<keyword evidence="2 4" id="KW-0560">Oxidoreductase</keyword>
<dbReference type="KEGG" id="afl:Aflv_1184"/>
<evidence type="ECO:0000256" key="1">
    <source>
        <dbReference type="ARBA" id="ARBA00009986"/>
    </source>
</evidence>
<dbReference type="Pfam" id="PF00171">
    <property type="entry name" value="Aldedh"/>
    <property type="match status" value="1"/>
</dbReference>
<dbReference type="InterPro" id="IPR015590">
    <property type="entry name" value="Aldehyde_DH_dom"/>
</dbReference>
<feature type="domain" description="Aldehyde dehydrogenase" evidence="5">
    <location>
        <begin position="42"/>
        <end position="509"/>
    </location>
</feature>
<organism evidence="6 7">
    <name type="scientific">Anoxybacillus flavithermus (strain DSM 21510 / WK1)</name>
    <dbReference type="NCBI Taxonomy" id="491915"/>
    <lineage>
        <taxon>Bacteria</taxon>
        <taxon>Bacillati</taxon>
        <taxon>Bacillota</taxon>
        <taxon>Bacilli</taxon>
        <taxon>Bacillales</taxon>
        <taxon>Anoxybacillaceae</taxon>
        <taxon>Anoxybacillus</taxon>
    </lineage>
</organism>
<evidence type="ECO:0000259" key="5">
    <source>
        <dbReference type="Pfam" id="PF00171"/>
    </source>
</evidence>
<dbReference type="AlphaFoldDB" id="B7GJB2"/>
<dbReference type="InterPro" id="IPR029510">
    <property type="entry name" value="Ald_DH_CS_GLU"/>
</dbReference>
<evidence type="ECO:0000256" key="4">
    <source>
        <dbReference type="RuleBase" id="RU003345"/>
    </source>
</evidence>
<dbReference type="InterPro" id="IPR016163">
    <property type="entry name" value="Ald_DH_C"/>
</dbReference>
<dbReference type="Gene3D" id="3.40.309.10">
    <property type="entry name" value="Aldehyde Dehydrogenase, Chain A, domain 2"/>
    <property type="match status" value="1"/>
</dbReference>
<dbReference type="Gene3D" id="3.40.605.10">
    <property type="entry name" value="Aldehyde Dehydrogenase, Chain A, domain 1"/>
    <property type="match status" value="1"/>
</dbReference>
<dbReference type="PROSITE" id="PS00070">
    <property type="entry name" value="ALDEHYDE_DEHYDR_CYS"/>
    <property type="match status" value="1"/>
</dbReference>
<sequence>MEGMEMTKISKTKIFEGIEQPKLDWAKEWLKETKKLYINGEWVNSTKGEVIESINPANGEVLGKFQSAEKEDVDKAVAAARHAFDHGPWQELSRKERAKILRQISALIKEHQAELATLEALDNGKLYTEAYKDDVQEASDIFEYYAGWTDKYYGENNPVEGNFLSYTTRDPVGVCGQIVPFNFPIDMAAWKLAPALAMGNTVVLKPSSQTSFSAVRLFELIDEADLLPKGVINLILGKGSIGSYISRHMDVDKVSFTGSTAVGKQLVHDSADSNLKLVTLELGGKSPNIIFSDAPDLDGAIERSFYALFTHKGEKCSAPTRLLVERTIYKQVVEKIAEYANSYKCGDPFDPESDQGAQISKSHMESILNYIEIGKKEGARLVAGGERDISGENGNGYFVRPTIFADVDNKMTIAQEEIFGPVLCIIPFDTEEEAIAIANDTIYGLAAGLWTNDVSRANRVARKLQAGMVFINKYGCYDFASPFGGWKQSGWGKEYAIHSLQSYTKTKAIWMAY</sequence>
<evidence type="ECO:0000256" key="3">
    <source>
        <dbReference type="PROSITE-ProRule" id="PRU10007"/>
    </source>
</evidence>
<proteinExistence type="inferred from homology"/>
<dbReference type="SUPFAM" id="SSF53720">
    <property type="entry name" value="ALDH-like"/>
    <property type="match status" value="1"/>
</dbReference>
<dbReference type="Proteomes" id="UP000000742">
    <property type="component" value="Chromosome"/>
</dbReference>
<dbReference type="HOGENOM" id="CLU_005391_0_2_9"/>
<name>B7GJB2_ANOFW</name>
<dbReference type="FunFam" id="3.40.309.10:FF:000012">
    <property type="entry name" value="Betaine aldehyde dehydrogenase"/>
    <property type="match status" value="1"/>
</dbReference>
<evidence type="ECO:0000313" key="7">
    <source>
        <dbReference type="Proteomes" id="UP000000742"/>
    </source>
</evidence>
<reference evidence="6 7" key="1">
    <citation type="journal article" date="2008" name="Genome Biol.">
        <title>Encapsulated in silica: genome, proteome and physiology of the thermophilic bacterium Anoxybacillus flavithermus WK1.</title>
        <authorList>
            <person name="Saw J.H."/>
            <person name="Mountain B.W."/>
            <person name="Feng L."/>
            <person name="Omelchenko M.V."/>
            <person name="Hou S."/>
            <person name="Saito J.A."/>
            <person name="Stott M.B."/>
            <person name="Li D."/>
            <person name="Zhao G."/>
            <person name="Wu J."/>
            <person name="Galperin M.Y."/>
            <person name="Koonin E.V."/>
            <person name="Makarova K.S."/>
            <person name="Wolf Y.I."/>
            <person name="Rigden D.J."/>
            <person name="Dunfield P.F."/>
            <person name="Wang L."/>
            <person name="Alam M."/>
        </authorList>
    </citation>
    <scope>NUCLEOTIDE SEQUENCE [LARGE SCALE GENOMIC DNA]</scope>
    <source>
        <strain evidence="7">DSM 21510 / WK1</strain>
    </source>
</reference>
<accession>B7GJB2</accession>
<feature type="active site" evidence="3">
    <location>
        <position position="281"/>
    </location>
</feature>
<dbReference type="GO" id="GO:0016620">
    <property type="term" value="F:oxidoreductase activity, acting on the aldehyde or oxo group of donors, NAD or NADP as acceptor"/>
    <property type="evidence" value="ECO:0007669"/>
    <property type="project" value="InterPro"/>
</dbReference>
<dbReference type="InterPro" id="IPR016161">
    <property type="entry name" value="Ald_DH/histidinol_DH"/>
</dbReference>
<dbReference type="EMBL" id="CP000922">
    <property type="protein sequence ID" value="ACJ33560.1"/>
    <property type="molecule type" value="Genomic_DNA"/>
</dbReference>
<dbReference type="eggNOG" id="COG1012">
    <property type="taxonomic scope" value="Bacteria"/>
</dbReference>
<dbReference type="FunFam" id="3.40.605.10:FF:000007">
    <property type="entry name" value="NAD/NADP-dependent betaine aldehyde dehydrogenase"/>
    <property type="match status" value="1"/>
</dbReference>
<dbReference type="InterPro" id="IPR016162">
    <property type="entry name" value="Ald_DH_N"/>
</dbReference>
<evidence type="ECO:0000313" key="6">
    <source>
        <dbReference type="EMBL" id="ACJ33560.1"/>
    </source>
</evidence>
<dbReference type="STRING" id="491915.Aflv_1184"/>